<dbReference type="PANTHER" id="PTHR23526">
    <property type="entry name" value="INTEGRAL MEMBRANE TRANSPORT PROTEIN-RELATED"/>
    <property type="match status" value="1"/>
</dbReference>
<keyword evidence="1" id="KW-0812">Transmembrane</keyword>
<feature type="transmembrane region" description="Helical" evidence="1">
    <location>
        <begin position="274"/>
        <end position="298"/>
    </location>
</feature>
<keyword evidence="1" id="KW-0472">Membrane</keyword>
<dbReference type="GO" id="GO:0022857">
    <property type="term" value="F:transmembrane transporter activity"/>
    <property type="evidence" value="ECO:0007669"/>
    <property type="project" value="InterPro"/>
</dbReference>
<feature type="transmembrane region" description="Helical" evidence="1">
    <location>
        <begin position="124"/>
        <end position="148"/>
    </location>
</feature>
<evidence type="ECO:0000313" key="3">
    <source>
        <dbReference type="EMBL" id="VAW17146.1"/>
    </source>
</evidence>
<dbReference type="PROSITE" id="PS50850">
    <property type="entry name" value="MFS"/>
    <property type="match status" value="1"/>
</dbReference>
<dbReference type="InterPro" id="IPR036259">
    <property type="entry name" value="MFS_trans_sf"/>
</dbReference>
<sequence length="303" mass="32617">MLLWTGYAFVSGIVAVPYNDIVARSTPSNLRSRLLATRFFGGGVLALGVVAIADKMVGDLAFPLSYGSIVAMASILMFVSSFVFTAMGEPETKQNQSHKPGFFQYLRDGLEVFRAQRSFATFVYAQWCGGAVLMAMPFYVVAAAASGFDLKRVALLLGAQTIGALVSNLLWGWWGDHLGKVSLLKAIALGRVFPPLAVIFLSFVSFIDPGEMFYFYLAIFFVTGALANGLTIAVIGFLMEISPDDQRPAYSGYFNAITAPAFLLPLIAGVIASYFGLMVVFTISMVAALGQFIILGLLKAGRV</sequence>
<dbReference type="SUPFAM" id="SSF103473">
    <property type="entry name" value="MFS general substrate transporter"/>
    <property type="match status" value="1"/>
</dbReference>
<dbReference type="Gene3D" id="1.20.1250.20">
    <property type="entry name" value="MFS general substrate transporter like domains"/>
    <property type="match status" value="1"/>
</dbReference>
<feature type="domain" description="Major facilitator superfamily (MFS) profile" evidence="2">
    <location>
        <begin position="69"/>
        <end position="303"/>
    </location>
</feature>
<proteinExistence type="predicted"/>
<feature type="transmembrane region" description="Helical" evidence="1">
    <location>
        <begin position="250"/>
        <end position="268"/>
    </location>
</feature>
<dbReference type="PANTHER" id="PTHR23526:SF1">
    <property type="entry name" value="MAJOR FACILITATOR SUPERFAMILY MFS_1"/>
    <property type="match status" value="1"/>
</dbReference>
<keyword evidence="1" id="KW-1133">Transmembrane helix</keyword>
<dbReference type="AlphaFoldDB" id="A0A3B0UCB7"/>
<dbReference type="EMBL" id="UOEO01000065">
    <property type="protein sequence ID" value="VAW17146.1"/>
    <property type="molecule type" value="Genomic_DNA"/>
</dbReference>
<feature type="transmembrane region" description="Helical" evidence="1">
    <location>
        <begin position="6"/>
        <end position="23"/>
    </location>
</feature>
<gene>
    <name evidence="3" type="ORF">MNBD_ALPHA12-2198</name>
</gene>
<feature type="transmembrane region" description="Helical" evidence="1">
    <location>
        <begin position="186"/>
        <end position="207"/>
    </location>
</feature>
<evidence type="ECO:0000259" key="2">
    <source>
        <dbReference type="PROSITE" id="PS50850"/>
    </source>
</evidence>
<feature type="transmembrane region" description="Helical" evidence="1">
    <location>
        <begin position="213"/>
        <end position="238"/>
    </location>
</feature>
<feature type="transmembrane region" description="Helical" evidence="1">
    <location>
        <begin position="65"/>
        <end position="87"/>
    </location>
</feature>
<reference evidence="3" key="1">
    <citation type="submission" date="2018-06" db="EMBL/GenBank/DDBJ databases">
        <authorList>
            <person name="Zhirakovskaya E."/>
        </authorList>
    </citation>
    <scope>NUCLEOTIDE SEQUENCE</scope>
</reference>
<dbReference type="Pfam" id="PF07690">
    <property type="entry name" value="MFS_1"/>
    <property type="match status" value="1"/>
</dbReference>
<accession>A0A3B0UCB7</accession>
<dbReference type="InterPro" id="IPR052528">
    <property type="entry name" value="Sugar_transport-like"/>
</dbReference>
<organism evidence="3">
    <name type="scientific">hydrothermal vent metagenome</name>
    <dbReference type="NCBI Taxonomy" id="652676"/>
    <lineage>
        <taxon>unclassified sequences</taxon>
        <taxon>metagenomes</taxon>
        <taxon>ecological metagenomes</taxon>
    </lineage>
</organism>
<protein>
    <recommendedName>
        <fullName evidence="2">Major facilitator superfamily (MFS) profile domain-containing protein</fullName>
    </recommendedName>
</protein>
<dbReference type="InterPro" id="IPR020846">
    <property type="entry name" value="MFS_dom"/>
</dbReference>
<feature type="transmembrane region" description="Helical" evidence="1">
    <location>
        <begin position="35"/>
        <end position="53"/>
    </location>
</feature>
<feature type="transmembrane region" description="Helical" evidence="1">
    <location>
        <begin position="154"/>
        <end position="174"/>
    </location>
</feature>
<dbReference type="InterPro" id="IPR011701">
    <property type="entry name" value="MFS"/>
</dbReference>
<name>A0A3B0UCB7_9ZZZZ</name>
<evidence type="ECO:0000256" key="1">
    <source>
        <dbReference type="SAM" id="Phobius"/>
    </source>
</evidence>